<dbReference type="OrthoDB" id="10014002at2759"/>
<feature type="region of interest" description="Disordered" evidence="4">
    <location>
        <begin position="1"/>
        <end position="57"/>
    </location>
</feature>
<sequence length="440" mass="50899">MQRVQMARRGQLPALRAPYDTQDEPFQQPSPRVNAHDTRIQPYSGHNTERERQSRGPSRLDLLEERLTQQEKNSQNLVDRAFKIKEDVIDSLNFTHGTWQEEKHARNMLQEHIRTITAVVNRLNTDISQLEDSIRQRDNVSLGTNNAVKNLEVHHVASLTDLRGRIVRCDTSIARLSSELQNATAAIKQMSQQQNDMQGKIMERIHEVEARLVSVQNNQERNASENKMKLQHLEGDTGQQMATLDSRTRSIIDDLKNTLSMYQSNSEAEREKMETRLLSNIERISAAKDSLIERVERKVDESHFVTENRIQKLDEAILEERAKIADIEHHLENKIVARLEQMAATQKEEFARLKRECREGFSTVHESISNMKTVMEGKRKILRTVKEGNQPDPKNGGSCVTLEPRYFDRQIKSKSNVFDLQQLVYAGMTLCFNHDKMTFY</sequence>
<protein>
    <submittedName>
        <fullName evidence="6 7">Protein FAM81A-like</fullName>
    </submittedName>
</protein>
<feature type="coiled-coil region" evidence="3">
    <location>
        <begin position="173"/>
        <end position="200"/>
    </location>
</feature>
<evidence type="ECO:0000256" key="2">
    <source>
        <dbReference type="ARBA" id="ARBA00046344"/>
    </source>
</evidence>
<evidence type="ECO:0000256" key="1">
    <source>
        <dbReference type="ARBA" id="ARBA00023054"/>
    </source>
</evidence>
<gene>
    <name evidence="6 7" type="primary">LOC111112731</name>
</gene>
<accession>A0A8B8BS61</accession>
<keyword evidence="5" id="KW-1185">Reference proteome</keyword>
<dbReference type="KEGG" id="cvn:111112731"/>
<dbReference type="PANTHER" id="PTHR22420">
    <property type="entry name" value="PROTEIN FAM81A"/>
    <property type="match status" value="1"/>
</dbReference>
<proteinExistence type="inferred from homology"/>
<dbReference type="RefSeq" id="XP_022306173.1">
    <property type="nucleotide sequence ID" value="XM_022450465.1"/>
</dbReference>
<dbReference type="PANTHER" id="PTHR22420:SF4">
    <property type="entry name" value="PROTEIN FAM81A"/>
    <property type="match status" value="1"/>
</dbReference>
<organism evidence="5 6">
    <name type="scientific">Crassostrea virginica</name>
    <name type="common">Eastern oyster</name>
    <dbReference type="NCBI Taxonomy" id="6565"/>
    <lineage>
        <taxon>Eukaryota</taxon>
        <taxon>Metazoa</taxon>
        <taxon>Spiralia</taxon>
        <taxon>Lophotrochozoa</taxon>
        <taxon>Mollusca</taxon>
        <taxon>Bivalvia</taxon>
        <taxon>Autobranchia</taxon>
        <taxon>Pteriomorphia</taxon>
        <taxon>Ostreida</taxon>
        <taxon>Ostreoidea</taxon>
        <taxon>Ostreidae</taxon>
        <taxon>Crassostrea</taxon>
    </lineage>
</organism>
<dbReference type="RefSeq" id="XP_022306174.1">
    <property type="nucleotide sequence ID" value="XM_022450466.1"/>
</dbReference>
<evidence type="ECO:0000313" key="5">
    <source>
        <dbReference type="Proteomes" id="UP000694844"/>
    </source>
</evidence>
<dbReference type="GeneID" id="111112731"/>
<dbReference type="Proteomes" id="UP000694844">
    <property type="component" value="Chromosome 9"/>
</dbReference>
<evidence type="ECO:0000313" key="7">
    <source>
        <dbReference type="RefSeq" id="XP_022306174.1"/>
    </source>
</evidence>
<name>A0A8B8BS61_CRAVI</name>
<dbReference type="InterPro" id="IPR029619">
    <property type="entry name" value="FAM81"/>
</dbReference>
<evidence type="ECO:0000256" key="4">
    <source>
        <dbReference type="SAM" id="MobiDB-lite"/>
    </source>
</evidence>
<dbReference type="AlphaFoldDB" id="A0A8B8BS61"/>
<comment type="similarity">
    <text evidence="2">Belongs to the FAM81 family.</text>
</comment>
<evidence type="ECO:0000313" key="6">
    <source>
        <dbReference type="RefSeq" id="XP_022306173.1"/>
    </source>
</evidence>
<keyword evidence="1 3" id="KW-0175">Coiled coil</keyword>
<reference evidence="6 7" key="1">
    <citation type="submission" date="2025-04" db="UniProtKB">
        <authorList>
            <consortium name="RefSeq"/>
        </authorList>
    </citation>
    <scope>IDENTIFICATION</scope>
    <source>
        <tissue evidence="6 7">Whole sample</tissue>
    </source>
</reference>
<evidence type="ECO:0000256" key="3">
    <source>
        <dbReference type="SAM" id="Coils"/>
    </source>
</evidence>